<dbReference type="NCBIfam" id="TIGR02074">
    <property type="entry name" value="PBP_1a_fam"/>
    <property type="match status" value="1"/>
</dbReference>
<evidence type="ECO:0000256" key="12">
    <source>
        <dbReference type="ARBA" id="ARBA00022676"/>
    </source>
</evidence>
<protein>
    <recommendedName>
        <fullName evidence="7">Penicillin-binding protein 1A</fullName>
        <ecNumber evidence="25">2.4.99.28</ecNumber>
        <ecNumber evidence="6">3.4.16.4</ecNumber>
    </recommendedName>
</protein>
<dbReference type="GO" id="GO:0008360">
    <property type="term" value="P:regulation of cell shape"/>
    <property type="evidence" value="ECO:0007669"/>
    <property type="project" value="UniProtKB-KW"/>
</dbReference>
<evidence type="ECO:0000256" key="17">
    <source>
        <dbReference type="ARBA" id="ARBA00022968"/>
    </source>
</evidence>
<feature type="transmembrane region" description="Helical" evidence="29">
    <location>
        <begin position="27"/>
        <end position="50"/>
    </location>
</feature>
<evidence type="ECO:0000256" key="5">
    <source>
        <dbReference type="ARBA" id="ARBA00007739"/>
    </source>
</evidence>
<dbReference type="InterPro" id="IPR023346">
    <property type="entry name" value="Lysozyme-like_dom_sf"/>
</dbReference>
<comment type="catalytic activity">
    <reaction evidence="24">
        <text>Preferential cleavage: (Ac)2-L-Lys-D-Ala-|-D-Ala. Also transpeptidation of peptidyl-alanyl moieties that are N-acyl substituents of D-alanine.</text>
        <dbReference type="EC" id="3.4.16.4"/>
    </reaction>
</comment>
<evidence type="ECO:0000313" key="34">
    <source>
        <dbReference type="Proteomes" id="UP000652567"/>
    </source>
</evidence>
<evidence type="ECO:0000256" key="13">
    <source>
        <dbReference type="ARBA" id="ARBA00022679"/>
    </source>
</evidence>
<comment type="similarity">
    <text evidence="5">In the N-terminal section; belongs to the glycosyltransferase 51 family.</text>
</comment>
<dbReference type="AlphaFoldDB" id="A0A928YSY9"/>
<dbReference type="InterPro" id="IPR001264">
    <property type="entry name" value="Glyco_trans_51"/>
</dbReference>
<keyword evidence="23" id="KW-0961">Cell wall biogenesis/degradation</keyword>
<dbReference type="GO" id="GO:0030288">
    <property type="term" value="C:outer membrane-bounded periplasmic space"/>
    <property type="evidence" value="ECO:0007669"/>
    <property type="project" value="TreeGrafter"/>
</dbReference>
<proteinExistence type="inferred from homology"/>
<evidence type="ECO:0000256" key="2">
    <source>
        <dbReference type="ARBA" id="ARBA00004249"/>
    </source>
</evidence>
<dbReference type="GO" id="GO:0005886">
    <property type="term" value="C:plasma membrane"/>
    <property type="evidence" value="ECO:0007669"/>
    <property type="project" value="UniProtKB-SubCell"/>
</dbReference>
<dbReference type="GO" id="GO:0046677">
    <property type="term" value="P:response to antibiotic"/>
    <property type="evidence" value="ECO:0007669"/>
    <property type="project" value="UniProtKB-KW"/>
</dbReference>
<dbReference type="GO" id="GO:0009252">
    <property type="term" value="P:peptidoglycan biosynthetic process"/>
    <property type="evidence" value="ECO:0007669"/>
    <property type="project" value="UniProtKB-KW"/>
</dbReference>
<keyword evidence="18" id="KW-0573">Peptidoglycan synthesis</keyword>
<dbReference type="Pfam" id="PF00912">
    <property type="entry name" value="Transgly"/>
    <property type="match status" value="1"/>
</dbReference>
<keyword evidence="22" id="KW-0511">Multifunctional enzyme</keyword>
<evidence type="ECO:0000256" key="4">
    <source>
        <dbReference type="ARBA" id="ARBA00007090"/>
    </source>
</evidence>
<evidence type="ECO:0000256" key="7">
    <source>
        <dbReference type="ARBA" id="ARBA00018638"/>
    </source>
</evidence>
<dbReference type="PANTHER" id="PTHR32282">
    <property type="entry name" value="BINDING PROTEIN TRANSPEPTIDASE, PUTATIVE-RELATED"/>
    <property type="match status" value="1"/>
</dbReference>
<dbReference type="InterPro" id="IPR050396">
    <property type="entry name" value="Glycosyltr_51/Transpeptidase"/>
</dbReference>
<dbReference type="GO" id="GO:0071555">
    <property type="term" value="P:cell wall organization"/>
    <property type="evidence" value="ECO:0007669"/>
    <property type="project" value="UniProtKB-KW"/>
</dbReference>
<evidence type="ECO:0000256" key="6">
    <source>
        <dbReference type="ARBA" id="ARBA00012448"/>
    </source>
</evidence>
<dbReference type="GO" id="GO:0009002">
    <property type="term" value="F:serine-type D-Ala-D-Ala carboxypeptidase activity"/>
    <property type="evidence" value="ECO:0007669"/>
    <property type="project" value="UniProtKB-EC"/>
</dbReference>
<dbReference type="Gene3D" id="3.40.710.10">
    <property type="entry name" value="DD-peptidase/beta-lactamase superfamily"/>
    <property type="match status" value="2"/>
</dbReference>
<comment type="similarity">
    <text evidence="4">In the C-terminal section; belongs to the transpeptidase family.</text>
</comment>
<evidence type="ECO:0000256" key="23">
    <source>
        <dbReference type="ARBA" id="ARBA00023316"/>
    </source>
</evidence>
<keyword evidence="21" id="KW-0046">Antibiotic resistance</keyword>
<keyword evidence="8" id="KW-1003">Cell membrane</keyword>
<dbReference type="PANTHER" id="PTHR32282:SF27">
    <property type="entry name" value="PENICILLIN-BINDING PROTEIN 1A"/>
    <property type="match status" value="1"/>
</dbReference>
<evidence type="ECO:0000259" key="31">
    <source>
        <dbReference type="Pfam" id="PF00912"/>
    </source>
</evidence>
<name>A0A928YSY9_9GAMM</name>
<evidence type="ECO:0000256" key="3">
    <source>
        <dbReference type="ARBA" id="ARBA00004752"/>
    </source>
</evidence>
<comment type="catalytic activity">
    <reaction evidence="26">
        <text>[GlcNAc-(1-&gt;4)-Mur2Ac(oyl-L-Ala-gamma-D-Glu-L-Lys-D-Ala-D-Ala)](n)-di-trans,octa-cis-undecaprenyl diphosphate + beta-D-GlcNAc-(1-&gt;4)-Mur2Ac(oyl-L-Ala-gamma-D-Glu-L-Lys-D-Ala-D-Ala)-di-trans,octa-cis-undecaprenyl diphosphate = [GlcNAc-(1-&gt;4)-Mur2Ac(oyl-L-Ala-gamma-D-Glu-L-Lys-D-Ala-D-Ala)](n+1)-di-trans,octa-cis-undecaprenyl diphosphate + di-trans,octa-cis-undecaprenyl diphosphate + H(+)</text>
        <dbReference type="Rhea" id="RHEA:23708"/>
        <dbReference type="Rhea" id="RHEA-COMP:9602"/>
        <dbReference type="Rhea" id="RHEA-COMP:9603"/>
        <dbReference type="ChEBI" id="CHEBI:15378"/>
        <dbReference type="ChEBI" id="CHEBI:58405"/>
        <dbReference type="ChEBI" id="CHEBI:60033"/>
        <dbReference type="ChEBI" id="CHEBI:78435"/>
        <dbReference type="EC" id="2.4.99.28"/>
    </reaction>
</comment>
<keyword evidence="15" id="KW-0378">Hydrolase</keyword>
<dbReference type="Pfam" id="PF00905">
    <property type="entry name" value="Transpeptidase"/>
    <property type="match status" value="1"/>
</dbReference>
<comment type="subcellular location">
    <subcellularLocation>
        <location evidence="2">Cell inner membrane</location>
        <topology evidence="2">Single-pass type II membrane protein</topology>
    </subcellularLocation>
</comment>
<feature type="domain" description="Penicillin-binding protein transpeptidase" evidence="30">
    <location>
        <begin position="449"/>
        <end position="771"/>
    </location>
</feature>
<evidence type="ECO:0000256" key="9">
    <source>
        <dbReference type="ARBA" id="ARBA00022519"/>
    </source>
</evidence>
<dbReference type="EC" id="2.4.99.28" evidence="25"/>
<keyword evidence="19 29" id="KW-1133">Transmembrane helix</keyword>
<keyword evidence="20 29" id="KW-0472">Membrane</keyword>
<evidence type="ECO:0000256" key="8">
    <source>
        <dbReference type="ARBA" id="ARBA00022475"/>
    </source>
</evidence>
<evidence type="ECO:0000256" key="10">
    <source>
        <dbReference type="ARBA" id="ARBA00022645"/>
    </source>
</evidence>
<dbReference type="InterPro" id="IPR031376">
    <property type="entry name" value="PCB_OB"/>
</dbReference>
<dbReference type="Pfam" id="PF17092">
    <property type="entry name" value="PCB_OB"/>
    <property type="match status" value="1"/>
</dbReference>
<evidence type="ECO:0000256" key="28">
    <source>
        <dbReference type="SAM" id="MobiDB-lite"/>
    </source>
</evidence>
<keyword evidence="11" id="KW-0645">Protease</keyword>
<evidence type="ECO:0000256" key="21">
    <source>
        <dbReference type="ARBA" id="ARBA00023251"/>
    </source>
</evidence>
<evidence type="ECO:0000256" key="24">
    <source>
        <dbReference type="ARBA" id="ARBA00034000"/>
    </source>
</evidence>
<keyword evidence="12" id="KW-0328">Glycosyltransferase</keyword>
<evidence type="ECO:0000256" key="20">
    <source>
        <dbReference type="ARBA" id="ARBA00023136"/>
    </source>
</evidence>
<dbReference type="Proteomes" id="UP000652567">
    <property type="component" value="Unassembled WGS sequence"/>
</dbReference>
<evidence type="ECO:0000256" key="27">
    <source>
        <dbReference type="ARBA" id="ARBA00060592"/>
    </source>
</evidence>
<feature type="region of interest" description="Disordered" evidence="28">
    <location>
        <begin position="823"/>
        <end position="845"/>
    </location>
</feature>
<dbReference type="EMBL" id="PRDL01000001">
    <property type="protein sequence ID" value="MBE8716247.1"/>
    <property type="molecule type" value="Genomic_DNA"/>
</dbReference>
<keyword evidence="16" id="KW-0133">Cell shape</keyword>
<dbReference type="GO" id="GO:0008955">
    <property type="term" value="F:peptidoglycan glycosyltransferase activity"/>
    <property type="evidence" value="ECO:0007669"/>
    <property type="project" value="UniProtKB-EC"/>
</dbReference>
<evidence type="ECO:0000256" key="26">
    <source>
        <dbReference type="ARBA" id="ARBA00049902"/>
    </source>
</evidence>
<comment type="function">
    <text evidence="1">Cell wall formation. Synthesis of cross-linked peptidoglycan from the lipid intermediates. The enzyme has a penicillin-insensitive transglycosylase N-terminal domain (formation of linear glycan strands) and a penicillin-sensitive transpeptidase C-terminal domain (cross-linking of the peptide subunits).</text>
</comment>
<keyword evidence="14 29" id="KW-0812">Transmembrane</keyword>
<dbReference type="InterPro" id="IPR036950">
    <property type="entry name" value="PBP_transglycosylase"/>
</dbReference>
<dbReference type="FunFam" id="1.10.3810.10:FF:000003">
    <property type="entry name" value="Penicillin-binding protein 1a"/>
    <property type="match status" value="1"/>
</dbReference>
<dbReference type="InterPro" id="IPR001460">
    <property type="entry name" value="PCN-bd_Tpept"/>
</dbReference>
<evidence type="ECO:0000256" key="14">
    <source>
        <dbReference type="ARBA" id="ARBA00022692"/>
    </source>
</evidence>
<keyword evidence="34" id="KW-1185">Reference proteome</keyword>
<gene>
    <name evidence="33" type="ORF">C4F51_03495</name>
</gene>
<keyword evidence="17" id="KW-0735">Signal-anchor</keyword>
<keyword evidence="9" id="KW-0997">Cell inner membrane</keyword>
<accession>A0A928YSY9</accession>
<evidence type="ECO:0000256" key="29">
    <source>
        <dbReference type="SAM" id="Phobius"/>
    </source>
</evidence>
<comment type="caution">
    <text evidence="33">The sequence shown here is derived from an EMBL/GenBank/DDBJ whole genome shotgun (WGS) entry which is preliminary data.</text>
</comment>
<keyword evidence="13" id="KW-0808">Transferase</keyword>
<evidence type="ECO:0000256" key="18">
    <source>
        <dbReference type="ARBA" id="ARBA00022984"/>
    </source>
</evidence>
<dbReference type="InterPro" id="IPR012338">
    <property type="entry name" value="Beta-lactam/transpept-like"/>
</dbReference>
<evidence type="ECO:0000256" key="19">
    <source>
        <dbReference type="ARBA" id="ARBA00022989"/>
    </source>
</evidence>
<evidence type="ECO:0000256" key="25">
    <source>
        <dbReference type="ARBA" id="ARBA00044770"/>
    </source>
</evidence>
<dbReference type="EC" id="3.4.16.4" evidence="6"/>
<evidence type="ECO:0000259" key="32">
    <source>
        <dbReference type="Pfam" id="PF17092"/>
    </source>
</evidence>
<dbReference type="Gene3D" id="1.10.3810.10">
    <property type="entry name" value="Biosynthetic peptidoglycan transglycosylase-like"/>
    <property type="match status" value="1"/>
</dbReference>
<comment type="pathway">
    <text evidence="3">Cell wall biogenesis; peptidoglycan biosynthesis.</text>
</comment>
<evidence type="ECO:0000256" key="15">
    <source>
        <dbReference type="ARBA" id="ARBA00022801"/>
    </source>
</evidence>
<reference evidence="33" key="1">
    <citation type="submission" date="2018-07" db="EMBL/GenBank/DDBJ databases">
        <title>Genome assembly of strain Ka43.</title>
        <authorList>
            <person name="Kukolya J."/>
            <person name="Nagy I."/>
            <person name="Horvath B."/>
            <person name="Toth A."/>
        </authorList>
    </citation>
    <scope>NUCLEOTIDE SEQUENCE</scope>
    <source>
        <strain evidence="33">KB43</strain>
    </source>
</reference>
<dbReference type="GO" id="GO:0006508">
    <property type="term" value="P:proteolysis"/>
    <property type="evidence" value="ECO:0007669"/>
    <property type="project" value="UniProtKB-KW"/>
</dbReference>
<comment type="pathway">
    <text evidence="27">Glycan biosynthesis.</text>
</comment>
<evidence type="ECO:0000256" key="1">
    <source>
        <dbReference type="ARBA" id="ARBA00002624"/>
    </source>
</evidence>
<evidence type="ECO:0000256" key="16">
    <source>
        <dbReference type="ARBA" id="ARBA00022960"/>
    </source>
</evidence>
<sequence length="845" mass="93419">MLAKRSTIANLLILIEKMPPKNTFLRTVFWLLLSGLSAALVASGGMYLYLSPNLPDVESLKQIRLQSPLRVYSSDNQLIGEFGEQRRNPLAYEEIPPLFIKALLAAEDAEFYDHHGVSIKGLLRAGSQILKTGQIQSGGSTITMQLARDFFLTRRQVFTRKFNEILLSFQIERELTKEEILALFTNKMFFGNHAYGLQAAAQIYYGKDAKDLNVAQHAAIVGSLKAPSAYNPIANPSRALIRRDWILARMLELGFIDRATHDEAVKEPIETSYHGLALDLYAPYVAEVARQEAVNRFGQAAYNDGYKIFTTVDSKLQSGAQTAVINGLMDYDRRHGYRGPEQRLEPSKEPGFRDWQDKLRHYPALGGMQAAVVTEVQEKSVKAILANGTLLELGWEQGLSSARPYINEDSRGPAPTKAADFLHAGDLIRVRKDQEDRWQLTQTPAVQATLVAMDPQDGGIRALIGGFDFRQSHFNRAVQGTRQPGSSFKPFLYAIALENGFTPASIINDAPIVIENTATGVAWRPENDGGTFSGPMRLRQALYRSRNLVSIRLLRTLGIQTALDGMGRFGFDPAKFPRDLTLALGTHALTPLQMATGYSTFANGGYKVDAHLITRIENDQGDVVYQHKTKRVCRECERADVARKAYTPAAAEPSLPAYTSFEDSLALTEEQPVSPATSAEQDYAPRIVDERVVYILDSMLKDVINRGTGRNARQLERSDIAGKTGTTNGPRDTWFAGYSPDMVTVTWVGFDQNTLLGKREFGGSAALPIWVEFMRKALAGKPMNLPPQPDGVVTVRIDPETGHRAAPGDPDAIFELFLAEDAPSSAPASGFDASNREEVLPEELF</sequence>
<feature type="domain" description="Penicillin-binding protein OB-like" evidence="32">
    <location>
        <begin position="337"/>
        <end position="446"/>
    </location>
</feature>
<keyword evidence="10" id="KW-0121">Carboxypeptidase</keyword>
<evidence type="ECO:0000256" key="11">
    <source>
        <dbReference type="ARBA" id="ARBA00022670"/>
    </source>
</evidence>
<dbReference type="SUPFAM" id="SSF53955">
    <property type="entry name" value="Lysozyme-like"/>
    <property type="match status" value="1"/>
</dbReference>
<evidence type="ECO:0000256" key="22">
    <source>
        <dbReference type="ARBA" id="ARBA00023268"/>
    </source>
</evidence>
<feature type="domain" description="Glycosyl transferase family 51" evidence="31">
    <location>
        <begin position="76"/>
        <end position="250"/>
    </location>
</feature>
<dbReference type="SUPFAM" id="SSF56601">
    <property type="entry name" value="beta-lactamase/transpeptidase-like"/>
    <property type="match status" value="1"/>
</dbReference>
<evidence type="ECO:0000313" key="33">
    <source>
        <dbReference type="EMBL" id="MBE8716247.1"/>
    </source>
</evidence>
<evidence type="ECO:0000259" key="30">
    <source>
        <dbReference type="Pfam" id="PF00905"/>
    </source>
</evidence>
<organism evidence="33 34">
    <name type="scientific">Cellvibrio polysaccharolyticus</name>
    <dbReference type="NCBI Taxonomy" id="2082724"/>
    <lineage>
        <taxon>Bacteria</taxon>
        <taxon>Pseudomonadati</taxon>
        <taxon>Pseudomonadota</taxon>
        <taxon>Gammaproteobacteria</taxon>
        <taxon>Cellvibrionales</taxon>
        <taxon>Cellvibrionaceae</taxon>
        <taxon>Cellvibrio</taxon>
    </lineage>
</organism>
<dbReference type="GO" id="GO:0008658">
    <property type="term" value="F:penicillin binding"/>
    <property type="evidence" value="ECO:0007669"/>
    <property type="project" value="InterPro"/>
</dbReference>